<organism evidence="7 8">
    <name type="scientific">Hortaea werneckii</name>
    <name type="common">Black yeast</name>
    <name type="synonym">Cladosporium werneckii</name>
    <dbReference type="NCBI Taxonomy" id="91943"/>
    <lineage>
        <taxon>Eukaryota</taxon>
        <taxon>Fungi</taxon>
        <taxon>Dikarya</taxon>
        <taxon>Ascomycota</taxon>
        <taxon>Pezizomycotina</taxon>
        <taxon>Dothideomycetes</taxon>
        <taxon>Dothideomycetidae</taxon>
        <taxon>Mycosphaerellales</taxon>
        <taxon>Teratosphaeriaceae</taxon>
        <taxon>Hortaea</taxon>
    </lineage>
</organism>
<evidence type="ECO:0008006" key="9">
    <source>
        <dbReference type="Google" id="ProtNLM"/>
    </source>
</evidence>
<name>A0A3M6X4K4_HORWE</name>
<reference evidence="7 8" key="1">
    <citation type="journal article" date="2018" name="BMC Genomics">
        <title>Genomic evidence for intraspecific hybridization in a clonal and extremely halotolerant yeast.</title>
        <authorList>
            <person name="Gostincar C."/>
            <person name="Stajich J.E."/>
            <person name="Zupancic J."/>
            <person name="Zalar P."/>
            <person name="Gunde-Cimerman N."/>
        </authorList>
    </citation>
    <scope>NUCLEOTIDE SEQUENCE [LARGE SCALE GENOMIC DNA]</scope>
    <source>
        <strain evidence="7 8">EXF-6656</strain>
    </source>
</reference>
<dbReference type="PANTHER" id="PTHR48022:SF17">
    <property type="entry name" value="HEXOSE TRANSPORTER"/>
    <property type="match status" value="1"/>
</dbReference>
<proteinExistence type="predicted"/>
<sequence length="366" mass="41109">MLVESSRAVQDAFPKPSRRIPLAIQFAWSLILCIGMFFLPETPRFLIKKGKDRKAIKSLTFLRRLPPVHAALLCEFEEIQGNWEYEKSLGKASYIECFRGNVGKRTITSIVLQRLQQLVGVNFINPNSGLPNAFTLQVITEVVNVATTFPGLYAIDKFGRRFVLLSGALGMGSIPIHHCRLRCCHQPKRFGLAGRAVRLRVHILLLLRLDVRPGCLGGYGRDLSAEGPRQVLEFDDCSQLVLQLAAPFIKPRLEGDYANLGSNVFWILGGFCWIAVVFVYFMVTNLHLPCDLRIRTDANQDQQIYETKDMTLEQVNELYENVKFAPKSASYHAAFYHLSSVGASGTPLPRPGKDSTDQSTEKNEGY</sequence>
<comment type="subcellular location">
    <subcellularLocation>
        <location evidence="1">Membrane</location>
        <topology evidence="1">Multi-pass membrane protein</topology>
    </subcellularLocation>
</comment>
<evidence type="ECO:0000313" key="7">
    <source>
        <dbReference type="EMBL" id="RMX85793.1"/>
    </source>
</evidence>
<dbReference type="GO" id="GO:0016020">
    <property type="term" value="C:membrane"/>
    <property type="evidence" value="ECO:0007669"/>
    <property type="project" value="UniProtKB-SubCell"/>
</dbReference>
<dbReference type="SUPFAM" id="SSF103473">
    <property type="entry name" value="MFS general substrate transporter"/>
    <property type="match status" value="1"/>
</dbReference>
<feature type="transmembrane region" description="Helical" evidence="6">
    <location>
        <begin position="260"/>
        <end position="283"/>
    </location>
</feature>
<feature type="transmembrane region" description="Helical" evidence="6">
    <location>
        <begin position="20"/>
        <end position="39"/>
    </location>
</feature>
<comment type="caution">
    <text evidence="7">The sequence shown here is derived from an EMBL/GenBank/DDBJ whole genome shotgun (WGS) entry which is preliminary data.</text>
</comment>
<keyword evidence="3 6" id="KW-1133">Transmembrane helix</keyword>
<dbReference type="PANTHER" id="PTHR48022">
    <property type="entry name" value="PLASTIDIC GLUCOSE TRANSPORTER 4"/>
    <property type="match status" value="1"/>
</dbReference>
<evidence type="ECO:0000256" key="5">
    <source>
        <dbReference type="SAM" id="MobiDB-lite"/>
    </source>
</evidence>
<feature type="region of interest" description="Disordered" evidence="5">
    <location>
        <begin position="344"/>
        <end position="366"/>
    </location>
</feature>
<dbReference type="InterPro" id="IPR050360">
    <property type="entry name" value="MFS_Sugar_Transporters"/>
</dbReference>
<feature type="compositionally biased region" description="Basic and acidic residues" evidence="5">
    <location>
        <begin position="351"/>
        <end position="366"/>
    </location>
</feature>
<keyword evidence="2 6" id="KW-0812">Transmembrane</keyword>
<dbReference type="Pfam" id="PF00083">
    <property type="entry name" value="Sugar_tr"/>
    <property type="match status" value="1"/>
</dbReference>
<evidence type="ECO:0000313" key="8">
    <source>
        <dbReference type="Proteomes" id="UP000281245"/>
    </source>
</evidence>
<dbReference type="Gene3D" id="1.20.1250.20">
    <property type="entry name" value="MFS general substrate transporter like domains"/>
    <property type="match status" value="2"/>
</dbReference>
<dbReference type="InterPro" id="IPR005828">
    <property type="entry name" value="MFS_sugar_transport-like"/>
</dbReference>
<keyword evidence="4 6" id="KW-0472">Membrane</keyword>
<dbReference type="Proteomes" id="UP000281245">
    <property type="component" value="Unassembled WGS sequence"/>
</dbReference>
<dbReference type="InterPro" id="IPR036259">
    <property type="entry name" value="MFS_trans_sf"/>
</dbReference>
<evidence type="ECO:0000256" key="2">
    <source>
        <dbReference type="ARBA" id="ARBA00022692"/>
    </source>
</evidence>
<evidence type="ECO:0000256" key="3">
    <source>
        <dbReference type="ARBA" id="ARBA00022989"/>
    </source>
</evidence>
<evidence type="ECO:0000256" key="1">
    <source>
        <dbReference type="ARBA" id="ARBA00004141"/>
    </source>
</evidence>
<evidence type="ECO:0000256" key="6">
    <source>
        <dbReference type="SAM" id="Phobius"/>
    </source>
</evidence>
<dbReference type="GO" id="GO:0005351">
    <property type="term" value="F:carbohydrate:proton symporter activity"/>
    <property type="evidence" value="ECO:0007669"/>
    <property type="project" value="TreeGrafter"/>
</dbReference>
<evidence type="ECO:0000256" key="4">
    <source>
        <dbReference type="ARBA" id="ARBA00023136"/>
    </source>
</evidence>
<protein>
    <recommendedName>
        <fullName evidence="9">Major facilitator superfamily (MFS) profile domain-containing protein</fullName>
    </recommendedName>
</protein>
<dbReference type="OrthoDB" id="4142200at2759"/>
<dbReference type="EMBL" id="QWIJ01000200">
    <property type="protein sequence ID" value="RMX85793.1"/>
    <property type="molecule type" value="Genomic_DNA"/>
</dbReference>
<gene>
    <name evidence="7" type="ORF">D0869_03558</name>
</gene>
<accession>A0A3M6X4K4</accession>
<dbReference type="AlphaFoldDB" id="A0A3M6X4K4"/>